<evidence type="ECO:0000313" key="4">
    <source>
        <dbReference type="Proteomes" id="UP000317122"/>
    </source>
</evidence>
<dbReference type="InterPro" id="IPR005094">
    <property type="entry name" value="Endonuclease_MobA/VirD2"/>
</dbReference>
<dbReference type="AlphaFoldDB" id="A0A562NCK6"/>
<keyword evidence="4" id="KW-1185">Reference proteome</keyword>
<evidence type="ECO:0000313" key="3">
    <source>
        <dbReference type="EMBL" id="TWI29778.1"/>
    </source>
</evidence>
<sequence length="701" mass="78061">MADGDDDRFQIRIGRPRRRAAPVNPRTLPFVRQVEIAIRKQGGNPYRIGGSAGKGSGRFNARGRGGKMAAGLPKVAGGWRQDGGGMRFRSRRVVVKARVVKLPGRTKATGRGQKFVTTSKAVDAHLRYLQRDGVTRDGEKGRVYSAFDDEADGKAFVERGRGDRHQFRFIVAPEDAAEMEDLRSFTRDLMRQMEADLDTHLDWIAVDHHNTGHPHTHVLVRGITDDGKILNIAGDYIAHGVRHRASELVERELGLQSEIEVAHKLANEVDAERLTRLDRMLIAEQREHDVVDLRPDASDSYTVRSNRYLLIDRAKKLEHLDLATEIEPGQWIVSDRAESTLRSIGEHNDIINSMHRALEEHGLADERGPAQYVTHRRTITEPVVGRVLAKGLADDEMSDRLSLVIDGVDGHTHYVETADAAKLEDIQRGDIVALDPILPKEEPRAADQNVSIVAGEDGIYRPSRHLEAIRETFMEQGKDPDAFVRFHVRRLEALRRAGHVERIDEDHWRIPENLPERGIAYDARDRGKDFSVRVLSTLDLDAQIGSDGATWLDRELTARNPVPLVRSGFGLDVDNALDKRAAQLVRMGHANRDATSRTITFSRDLVATLEGQEVARVGKEMATARGLTFEPAQPGNYVGGTLLGSARLASGRFAMIDDGLGFQLVPWQPMLDNRIGQHISGVVRDSGGIEWGFGRKRGLGL</sequence>
<dbReference type="RefSeq" id="WP_145720871.1">
    <property type="nucleotide sequence ID" value="NZ_BSPF01000108.1"/>
</dbReference>
<dbReference type="InterPro" id="IPR021795">
    <property type="entry name" value="DUF3363"/>
</dbReference>
<dbReference type="Pfam" id="PF03432">
    <property type="entry name" value="Relaxase"/>
    <property type="match status" value="1"/>
</dbReference>
<gene>
    <name evidence="3" type="ORF">IQ26_04892</name>
</gene>
<protein>
    <submittedName>
        <fullName evidence="3">Type IV secretory pathway VirD2 relaxase</fullName>
    </submittedName>
</protein>
<feature type="region of interest" description="Disordered" evidence="1">
    <location>
        <begin position="1"/>
        <end position="20"/>
    </location>
</feature>
<dbReference type="Pfam" id="PF11843">
    <property type="entry name" value="DUF3363"/>
    <property type="match status" value="1"/>
</dbReference>
<evidence type="ECO:0000259" key="2">
    <source>
        <dbReference type="Pfam" id="PF03432"/>
    </source>
</evidence>
<feature type="domain" description="MobA/VirD2-like nuclease" evidence="2">
    <location>
        <begin position="171"/>
        <end position="237"/>
    </location>
</feature>
<dbReference type="Proteomes" id="UP000317122">
    <property type="component" value="Unassembled WGS sequence"/>
</dbReference>
<dbReference type="EMBL" id="VLKT01000034">
    <property type="protein sequence ID" value="TWI29778.1"/>
    <property type="molecule type" value="Genomic_DNA"/>
</dbReference>
<proteinExistence type="predicted"/>
<dbReference type="OrthoDB" id="9809969at2"/>
<evidence type="ECO:0000256" key="1">
    <source>
        <dbReference type="SAM" id="MobiDB-lite"/>
    </source>
</evidence>
<reference evidence="3 4" key="1">
    <citation type="journal article" date="2015" name="Stand. Genomic Sci.">
        <title>Genomic Encyclopedia of Bacterial and Archaeal Type Strains, Phase III: the genomes of soil and plant-associated and newly described type strains.</title>
        <authorList>
            <person name="Whitman W.B."/>
            <person name="Woyke T."/>
            <person name="Klenk H.P."/>
            <person name="Zhou Y."/>
            <person name="Lilburn T.G."/>
            <person name="Beck B.J."/>
            <person name="De Vos P."/>
            <person name="Vandamme P."/>
            <person name="Eisen J.A."/>
            <person name="Garrity G."/>
            <person name="Hugenholtz P."/>
            <person name="Kyrpides N.C."/>
        </authorList>
    </citation>
    <scope>NUCLEOTIDE SEQUENCE [LARGE SCALE GENOMIC DNA]</scope>
    <source>
        <strain evidence="3 4">CGMCC 1.2546</strain>
    </source>
</reference>
<name>A0A562NCK6_9HYPH</name>
<comment type="caution">
    <text evidence="3">The sequence shown here is derived from an EMBL/GenBank/DDBJ whole genome shotgun (WGS) entry which is preliminary data.</text>
</comment>
<organism evidence="3 4">
    <name type="scientific">Mesorhizobium tianshanense</name>
    <dbReference type="NCBI Taxonomy" id="39844"/>
    <lineage>
        <taxon>Bacteria</taxon>
        <taxon>Pseudomonadati</taxon>
        <taxon>Pseudomonadota</taxon>
        <taxon>Alphaproteobacteria</taxon>
        <taxon>Hyphomicrobiales</taxon>
        <taxon>Phyllobacteriaceae</taxon>
        <taxon>Mesorhizobium</taxon>
    </lineage>
</organism>
<accession>A0A562NCK6</accession>